<dbReference type="AlphaFoldDB" id="A0A850SQJ6"/>
<evidence type="ECO:0000259" key="1">
    <source>
        <dbReference type="PROSITE" id="PS50125"/>
    </source>
</evidence>
<comment type="caution">
    <text evidence="2">The sequence shown here is derived from an EMBL/GenBank/DDBJ whole genome shotgun (WGS) entry which is preliminary data.</text>
</comment>
<dbReference type="EMBL" id="JACADJ010000001">
    <property type="protein sequence ID" value="NWH03459.1"/>
    <property type="molecule type" value="Genomic_DNA"/>
</dbReference>
<dbReference type="Gene3D" id="3.30.70.1230">
    <property type="entry name" value="Nucleotide cyclase"/>
    <property type="match status" value="1"/>
</dbReference>
<dbReference type="Proteomes" id="UP000553343">
    <property type="component" value="Unassembled WGS sequence"/>
</dbReference>
<dbReference type="SMART" id="SM00044">
    <property type="entry name" value="CYCc"/>
    <property type="match status" value="1"/>
</dbReference>
<dbReference type="CDD" id="cd07302">
    <property type="entry name" value="CHD"/>
    <property type="match status" value="1"/>
</dbReference>
<name>A0A850SQJ6_9BACT</name>
<gene>
    <name evidence="2" type="ORF">HXW94_00350</name>
</gene>
<dbReference type="SUPFAM" id="SSF55073">
    <property type="entry name" value="Nucleotide cyclase"/>
    <property type="match status" value="1"/>
</dbReference>
<dbReference type="InterPro" id="IPR029787">
    <property type="entry name" value="Nucleotide_cyclase"/>
</dbReference>
<dbReference type="PANTHER" id="PTHR43081">
    <property type="entry name" value="ADENYLATE CYCLASE, TERMINAL-DIFFERENTIATION SPECIFIC-RELATED"/>
    <property type="match status" value="1"/>
</dbReference>
<dbReference type="GO" id="GO:0035556">
    <property type="term" value="P:intracellular signal transduction"/>
    <property type="evidence" value="ECO:0007669"/>
    <property type="project" value="InterPro"/>
</dbReference>
<dbReference type="Pfam" id="PF00211">
    <property type="entry name" value="Guanylate_cyc"/>
    <property type="match status" value="1"/>
</dbReference>
<organism evidence="2 3">
    <name type="scientific">Desulfobacter latus</name>
    <dbReference type="NCBI Taxonomy" id="2292"/>
    <lineage>
        <taxon>Bacteria</taxon>
        <taxon>Pseudomonadati</taxon>
        <taxon>Thermodesulfobacteriota</taxon>
        <taxon>Desulfobacteria</taxon>
        <taxon>Desulfobacterales</taxon>
        <taxon>Desulfobacteraceae</taxon>
        <taxon>Desulfobacter</taxon>
    </lineage>
</organism>
<sequence length="183" mass="20191">MNCSPKQLERYLEIQAQRRNKAIDLSRLGDIMVDVDIVFANNGVLDKYIGDGLMSVFGIPFAKNDDAVRAVRTALQMRYALAEFNRGREAKGEAPIRIGIGICTGNVVSGNIGSEKRMEYTVIGDGVNTAARLESLTKKLGTDILISGSTYREVKDQFKTREIAKTSVKGKQKQIAVYQVISE</sequence>
<dbReference type="RefSeq" id="WP_178364915.1">
    <property type="nucleotide sequence ID" value="NZ_JACADJ010000001.1"/>
</dbReference>
<keyword evidence="3" id="KW-1185">Reference proteome</keyword>
<dbReference type="PROSITE" id="PS50125">
    <property type="entry name" value="GUANYLATE_CYCLASE_2"/>
    <property type="match status" value="1"/>
</dbReference>
<dbReference type="PANTHER" id="PTHR43081:SF1">
    <property type="entry name" value="ADENYLATE CYCLASE, TERMINAL-DIFFERENTIATION SPECIFIC"/>
    <property type="match status" value="1"/>
</dbReference>
<reference evidence="2 3" key="1">
    <citation type="submission" date="2020-06" db="EMBL/GenBank/DDBJ databases">
        <title>High-quality draft genome of sulfate reducer Desulfobacter latus type strain AcrS2 isolated from marine sediment.</title>
        <authorList>
            <person name="Hoppe M."/>
            <person name="Larsen C.K."/>
            <person name="Marshall I.P.G."/>
            <person name="Schramm A."/>
            <person name="Marietou A.G."/>
        </authorList>
    </citation>
    <scope>NUCLEOTIDE SEQUENCE [LARGE SCALE GENOMIC DNA]</scope>
    <source>
        <strain evidence="2 3">AcRS2</strain>
    </source>
</reference>
<dbReference type="GO" id="GO:0004016">
    <property type="term" value="F:adenylate cyclase activity"/>
    <property type="evidence" value="ECO:0007669"/>
    <property type="project" value="UniProtKB-ARBA"/>
</dbReference>
<dbReference type="InterPro" id="IPR001054">
    <property type="entry name" value="A/G_cyclase"/>
</dbReference>
<accession>A0A850SQJ6</accession>
<evidence type="ECO:0000313" key="3">
    <source>
        <dbReference type="Proteomes" id="UP000553343"/>
    </source>
</evidence>
<proteinExistence type="predicted"/>
<evidence type="ECO:0000313" key="2">
    <source>
        <dbReference type="EMBL" id="NWH03459.1"/>
    </source>
</evidence>
<dbReference type="GO" id="GO:0006171">
    <property type="term" value="P:cAMP biosynthetic process"/>
    <property type="evidence" value="ECO:0007669"/>
    <property type="project" value="TreeGrafter"/>
</dbReference>
<dbReference type="InterPro" id="IPR050697">
    <property type="entry name" value="Adenylyl/Guanylyl_Cyclase_3/4"/>
</dbReference>
<protein>
    <submittedName>
        <fullName evidence="2">Adenylate/guanylate cyclase domain-containing protein</fullName>
    </submittedName>
</protein>
<feature type="domain" description="Guanylate cyclase" evidence="1">
    <location>
        <begin position="47"/>
        <end position="134"/>
    </location>
</feature>